<dbReference type="Proteomes" id="UP000054498">
    <property type="component" value="Unassembled WGS sequence"/>
</dbReference>
<dbReference type="GeneID" id="25736288"/>
<gene>
    <name evidence="2" type="ORF">MNEG_3410</name>
</gene>
<dbReference type="RefSeq" id="XP_013903567.1">
    <property type="nucleotide sequence ID" value="XM_014048113.1"/>
</dbReference>
<organism evidence="2 3">
    <name type="scientific">Monoraphidium neglectum</name>
    <dbReference type="NCBI Taxonomy" id="145388"/>
    <lineage>
        <taxon>Eukaryota</taxon>
        <taxon>Viridiplantae</taxon>
        <taxon>Chlorophyta</taxon>
        <taxon>core chlorophytes</taxon>
        <taxon>Chlorophyceae</taxon>
        <taxon>CS clade</taxon>
        <taxon>Sphaeropleales</taxon>
        <taxon>Selenastraceae</taxon>
        <taxon>Monoraphidium</taxon>
    </lineage>
</organism>
<dbReference type="KEGG" id="mng:MNEG_3410"/>
<evidence type="ECO:0000313" key="3">
    <source>
        <dbReference type="Proteomes" id="UP000054498"/>
    </source>
</evidence>
<sequence length="72" mass="7788">MDFAKRRASQQRTWQVDAMLTQKYRGDHILAKETAPVALLTNDHDHAAPKKLAESEALPNNGEAAGGCTGLA</sequence>
<reference evidence="2 3" key="1">
    <citation type="journal article" date="2013" name="BMC Genomics">
        <title>Reconstruction of the lipid metabolism for the microalga Monoraphidium neglectum from its genome sequence reveals characteristics suitable for biofuel production.</title>
        <authorList>
            <person name="Bogen C."/>
            <person name="Al-Dilaimi A."/>
            <person name="Albersmeier A."/>
            <person name="Wichmann J."/>
            <person name="Grundmann M."/>
            <person name="Rupp O."/>
            <person name="Lauersen K.J."/>
            <person name="Blifernez-Klassen O."/>
            <person name="Kalinowski J."/>
            <person name="Goesmann A."/>
            <person name="Mussgnug J.H."/>
            <person name="Kruse O."/>
        </authorList>
    </citation>
    <scope>NUCLEOTIDE SEQUENCE [LARGE SCALE GENOMIC DNA]</scope>
    <source>
        <strain evidence="2 3">SAG 48.87</strain>
    </source>
</reference>
<proteinExistence type="predicted"/>
<evidence type="ECO:0000256" key="1">
    <source>
        <dbReference type="SAM" id="MobiDB-lite"/>
    </source>
</evidence>
<protein>
    <submittedName>
        <fullName evidence="2">Uncharacterized protein</fullName>
    </submittedName>
</protein>
<feature type="region of interest" description="Disordered" evidence="1">
    <location>
        <begin position="48"/>
        <end position="72"/>
    </location>
</feature>
<name>A0A0D2K1U7_9CHLO</name>
<dbReference type="EMBL" id="KK100647">
    <property type="protein sequence ID" value="KIZ04548.1"/>
    <property type="molecule type" value="Genomic_DNA"/>
</dbReference>
<evidence type="ECO:0000313" key="2">
    <source>
        <dbReference type="EMBL" id="KIZ04548.1"/>
    </source>
</evidence>
<accession>A0A0D2K1U7</accession>
<dbReference type="AlphaFoldDB" id="A0A0D2K1U7"/>
<keyword evidence="3" id="KW-1185">Reference proteome</keyword>